<evidence type="ECO:0000256" key="5">
    <source>
        <dbReference type="ARBA" id="ARBA00022989"/>
    </source>
</evidence>
<reference evidence="11" key="1">
    <citation type="journal article" date="2021" name="Cell">
        <title>Tracing the genetic footprints of vertebrate landing in non-teleost ray-finned fishes.</title>
        <authorList>
            <person name="Bi X."/>
            <person name="Wang K."/>
            <person name="Yang L."/>
            <person name="Pan H."/>
            <person name="Jiang H."/>
            <person name="Wei Q."/>
            <person name="Fang M."/>
            <person name="Yu H."/>
            <person name="Zhu C."/>
            <person name="Cai Y."/>
            <person name="He Y."/>
            <person name="Gan X."/>
            <person name="Zeng H."/>
            <person name="Yu D."/>
            <person name="Zhu Y."/>
            <person name="Jiang H."/>
            <person name="Qiu Q."/>
            <person name="Yang H."/>
            <person name="Zhang Y.E."/>
            <person name="Wang W."/>
            <person name="Zhu M."/>
            <person name="He S."/>
            <person name="Zhang G."/>
        </authorList>
    </citation>
    <scope>NUCLEOTIDE SEQUENCE</scope>
    <source>
        <strain evidence="11">Pddl_001</strain>
    </source>
</reference>
<dbReference type="CDD" id="cd00063">
    <property type="entry name" value="FN3"/>
    <property type="match status" value="1"/>
</dbReference>
<feature type="compositionally biased region" description="Pro residues" evidence="8">
    <location>
        <begin position="36"/>
        <end position="49"/>
    </location>
</feature>
<comment type="subcellular location">
    <subcellularLocation>
        <location evidence="1">Membrane</location>
        <topology evidence="1">Single-pass membrane protein</topology>
    </subcellularLocation>
</comment>
<proteinExistence type="predicted"/>
<dbReference type="PANTHER" id="PTHR46877">
    <property type="entry name" value="EPH RECEPTOR A5"/>
    <property type="match status" value="1"/>
</dbReference>
<feature type="compositionally biased region" description="Low complexity" evidence="8">
    <location>
        <begin position="52"/>
        <end position="62"/>
    </location>
</feature>
<evidence type="ECO:0000259" key="9">
    <source>
        <dbReference type="PROSITE" id="PS50853"/>
    </source>
</evidence>
<protein>
    <submittedName>
        <fullName evidence="11">EPHA7 protein</fullName>
    </submittedName>
</protein>
<feature type="non-terminal residue" evidence="11">
    <location>
        <position position="1"/>
    </location>
</feature>
<dbReference type="SUPFAM" id="SSF49265">
    <property type="entry name" value="Fibronectin type III"/>
    <property type="match status" value="1"/>
</dbReference>
<evidence type="ECO:0000256" key="1">
    <source>
        <dbReference type="ARBA" id="ARBA00004167"/>
    </source>
</evidence>
<dbReference type="Gene3D" id="2.60.40.1770">
    <property type="entry name" value="ephrin a2 ectodomain"/>
    <property type="match status" value="1"/>
</dbReference>
<keyword evidence="3" id="KW-0547">Nucleotide-binding</keyword>
<evidence type="ECO:0000256" key="2">
    <source>
        <dbReference type="ARBA" id="ARBA00022692"/>
    </source>
</evidence>
<evidence type="ECO:0000256" key="7">
    <source>
        <dbReference type="ARBA" id="ARBA00023170"/>
    </source>
</evidence>
<evidence type="ECO:0000256" key="8">
    <source>
        <dbReference type="SAM" id="MobiDB-lite"/>
    </source>
</evidence>
<dbReference type="Proteomes" id="UP001166093">
    <property type="component" value="Unassembled WGS sequence"/>
</dbReference>
<feature type="region of interest" description="Disordered" evidence="8">
    <location>
        <begin position="16"/>
        <end position="84"/>
    </location>
</feature>
<comment type="caution">
    <text evidence="11">The sequence shown here is derived from an EMBL/GenBank/DDBJ whole genome shotgun (WGS) entry which is preliminary data.</text>
</comment>
<keyword evidence="12" id="KW-1185">Reference proteome</keyword>
<dbReference type="Gene3D" id="2.60.120.260">
    <property type="entry name" value="Galactose-binding domain-like"/>
    <property type="match status" value="1"/>
</dbReference>
<dbReference type="Pfam" id="PF00041">
    <property type="entry name" value="fn3"/>
    <property type="match status" value="1"/>
</dbReference>
<dbReference type="InterPro" id="IPR003961">
    <property type="entry name" value="FN3_dom"/>
</dbReference>
<dbReference type="PANTHER" id="PTHR46877:SF9">
    <property type="entry name" value="EPHRIN TYPE-A RECEPTOR 7"/>
    <property type="match status" value="1"/>
</dbReference>
<dbReference type="PROSITE" id="PS50853">
    <property type="entry name" value="FN3"/>
    <property type="match status" value="1"/>
</dbReference>
<evidence type="ECO:0000259" key="10">
    <source>
        <dbReference type="PROSITE" id="PS51550"/>
    </source>
</evidence>
<keyword evidence="5" id="KW-1133">Transmembrane helix</keyword>
<evidence type="ECO:0000313" key="12">
    <source>
        <dbReference type="Proteomes" id="UP001166093"/>
    </source>
</evidence>
<feature type="domain" description="Eph LBD" evidence="10">
    <location>
        <begin position="156"/>
        <end position="334"/>
    </location>
</feature>
<feature type="compositionally biased region" description="Pro residues" evidence="8">
    <location>
        <begin position="67"/>
        <end position="79"/>
    </location>
</feature>
<dbReference type="InterPro" id="IPR013783">
    <property type="entry name" value="Ig-like_fold"/>
</dbReference>
<keyword evidence="4" id="KW-0067">ATP-binding</keyword>
<dbReference type="Pfam" id="PF01404">
    <property type="entry name" value="Ephrin_lbd"/>
    <property type="match status" value="1"/>
</dbReference>
<evidence type="ECO:0000256" key="6">
    <source>
        <dbReference type="ARBA" id="ARBA00023136"/>
    </source>
</evidence>
<dbReference type="InterPro" id="IPR001090">
    <property type="entry name" value="Ephrin_rcpt_lig-bd_dom"/>
</dbReference>
<dbReference type="Pfam" id="PF25599">
    <property type="entry name" value="Ephrin_CRD"/>
    <property type="match status" value="1"/>
</dbReference>
<dbReference type="InterPro" id="IPR050449">
    <property type="entry name" value="Ephrin_rcpt_TKs"/>
</dbReference>
<dbReference type="EMBL" id="JAAWVQ010032146">
    <property type="protein sequence ID" value="MBN3273570.1"/>
    <property type="molecule type" value="Genomic_DNA"/>
</dbReference>
<gene>
    <name evidence="11" type="primary">Epha7_1</name>
    <name evidence="11" type="ORF">GTO93_0018484</name>
</gene>
<accession>A0ABS2XHI0</accession>
<organism evidence="11 12">
    <name type="scientific">Polyodon spathula</name>
    <name type="common">North American paddlefish</name>
    <name type="synonym">Squalus spathula</name>
    <dbReference type="NCBI Taxonomy" id="7913"/>
    <lineage>
        <taxon>Eukaryota</taxon>
        <taxon>Metazoa</taxon>
        <taxon>Chordata</taxon>
        <taxon>Craniata</taxon>
        <taxon>Vertebrata</taxon>
        <taxon>Euteleostomi</taxon>
        <taxon>Actinopterygii</taxon>
        <taxon>Chondrostei</taxon>
        <taxon>Acipenseriformes</taxon>
        <taxon>Polyodontidae</taxon>
        <taxon>Polyodon</taxon>
    </lineage>
</organism>
<dbReference type="SMART" id="SM00060">
    <property type="entry name" value="FN3"/>
    <property type="match status" value="1"/>
</dbReference>
<keyword evidence="7" id="KW-0675">Receptor</keyword>
<dbReference type="InterPro" id="IPR036116">
    <property type="entry name" value="FN3_sf"/>
</dbReference>
<dbReference type="SUPFAM" id="SSF49785">
    <property type="entry name" value="Galactose-binding domain-like"/>
    <property type="match status" value="1"/>
</dbReference>
<feature type="domain" description="Fibronectin type-III" evidence="9">
    <location>
        <begin position="474"/>
        <end position="583"/>
    </location>
</feature>
<keyword evidence="2" id="KW-0812">Transmembrane</keyword>
<dbReference type="PROSITE" id="PS51550">
    <property type="entry name" value="EPH_LBD"/>
    <property type="match status" value="1"/>
</dbReference>
<evidence type="ECO:0000313" key="11">
    <source>
        <dbReference type="EMBL" id="MBN3273570.1"/>
    </source>
</evidence>
<dbReference type="SMART" id="SM00615">
    <property type="entry name" value="EPH_lbd"/>
    <property type="match status" value="1"/>
</dbReference>
<dbReference type="Gene3D" id="2.60.40.10">
    <property type="entry name" value="Immunoglobulins"/>
    <property type="match status" value="1"/>
</dbReference>
<dbReference type="InterPro" id="IPR001426">
    <property type="entry name" value="Tyr_kinase_rcpt_V_CS"/>
</dbReference>
<dbReference type="InterPro" id="IPR008979">
    <property type="entry name" value="Galactose-bd-like_sf"/>
</dbReference>
<name>A0ABS2XHI0_POLSP</name>
<evidence type="ECO:0000256" key="3">
    <source>
        <dbReference type="ARBA" id="ARBA00022741"/>
    </source>
</evidence>
<evidence type="ECO:0000256" key="4">
    <source>
        <dbReference type="ARBA" id="ARBA00022840"/>
    </source>
</evidence>
<keyword evidence="6" id="KW-0472">Membrane</keyword>
<dbReference type="PROSITE" id="PS00790">
    <property type="entry name" value="RECEPTOR_TYR_KIN_V_1"/>
    <property type="match status" value="1"/>
</dbReference>
<feature type="non-terminal residue" evidence="11">
    <location>
        <position position="623"/>
    </location>
</feature>
<sequence>MVRQGKAIRRLQEICRRWEESSAPDPDVSEPDPEVPEPAPEVPVPVPEPEMPKLQQELQLLQKEVRSPPPNKPQPPPLQTSPALKSVVPCPMLLNTLSKVPDLPSLDLEPRSVLHQTQSPTVLPLQPQMSCHVRQTSLGLPLAVQMLLRQCQTLDLCLLYHTPRHTSTAPVPSVGSLVWEEISGLDENYTPIRTYQVCQVMEPNQNNWLRTNWIEKGNAQRIFVELKFTLRDCNSLPGVLGTCKETFNLYYQETDSDYRRNIQESQYVKIDTIAADESFTQGDLGERKMKLNTEVREIGPLSRKGFYLAFQDVGACIALVSVKVYYKKCWSIIENLAVFPDTVTGSEFSSLVEVSGSCVTDAEEEAENSPKMHCSAEGEWLVPIGKCICKSGFHQKGDACELSALYGFMPNINRNQVNPTPVAVDSINHPPKTCSAPAALLTASPTEKALPDVTATMAITEQPQTHHLRHAQVRLAEWNLIYNINQTTVTLEWSPPSDNGGRSDVTYRIVCRKCSWEQGECAPCGSIVGFVPQQSGLVDTSATIVDLLSHANYTFEVEAVNGVSDLSRTQRLFATVSVATSQAALQAKGKSSIGEIRGQNLVLSGNASFSPRQILAPVINYGT</sequence>